<dbReference type="Gene3D" id="6.10.250.240">
    <property type="match status" value="1"/>
</dbReference>
<dbReference type="PANTHER" id="PTHR30446">
    <property type="entry name" value="RECOMBINATION PROTEIN RECR"/>
    <property type="match status" value="1"/>
</dbReference>
<dbReference type="GO" id="GO:0006310">
    <property type="term" value="P:DNA recombination"/>
    <property type="evidence" value="ECO:0007669"/>
    <property type="project" value="UniProtKB-UniRule"/>
</dbReference>
<dbReference type="SMART" id="SM00493">
    <property type="entry name" value="TOPRIM"/>
    <property type="match status" value="1"/>
</dbReference>
<dbReference type="HAMAP" id="MF_00017">
    <property type="entry name" value="RecR"/>
    <property type="match status" value="1"/>
</dbReference>
<dbReference type="AlphaFoldDB" id="U4KTG9"/>
<dbReference type="SUPFAM" id="SSF111304">
    <property type="entry name" value="Recombination protein RecR"/>
    <property type="match status" value="1"/>
</dbReference>
<dbReference type="KEGG" id="abra:BN85316480"/>
<dbReference type="GO" id="GO:0003677">
    <property type="term" value="F:DNA binding"/>
    <property type="evidence" value="ECO:0007669"/>
    <property type="project" value="UniProtKB-UniRule"/>
</dbReference>
<comment type="caution">
    <text evidence="7">Lacks conserved residue(s) required for the propagation of feature annotation.</text>
</comment>
<evidence type="ECO:0000256" key="2">
    <source>
        <dbReference type="ARBA" id="ARBA00022763"/>
    </source>
</evidence>
<accession>U4KTG9</accession>
<dbReference type="Proteomes" id="UP000032737">
    <property type="component" value="Chromosome"/>
</dbReference>
<dbReference type="PROSITE" id="PS50880">
    <property type="entry name" value="TOPRIM"/>
    <property type="match status" value="1"/>
</dbReference>
<protein>
    <recommendedName>
        <fullName evidence="7">Recombination protein RecR</fullName>
    </recommendedName>
</protein>
<comment type="function">
    <text evidence="7">May play a role in DNA repair. It seems to be involved in an RecBC-independent recombinational process of DNA repair. It may act with RecF and RecO.</text>
</comment>
<dbReference type="Pfam" id="PF13662">
    <property type="entry name" value="Toprim_4"/>
    <property type="match status" value="1"/>
</dbReference>
<dbReference type="STRING" id="61635.BN85316480"/>
<dbReference type="OrthoDB" id="9802672at2"/>
<comment type="similarity">
    <text evidence="7">Belongs to the RecR family.</text>
</comment>
<keyword evidence="4 7" id="KW-0862">Zinc</keyword>
<name>U4KTG9_9MOLU</name>
<evidence type="ECO:0000256" key="5">
    <source>
        <dbReference type="ARBA" id="ARBA00023172"/>
    </source>
</evidence>
<dbReference type="InterPro" id="IPR023627">
    <property type="entry name" value="Rcmb_RecR"/>
</dbReference>
<dbReference type="Pfam" id="PF21175">
    <property type="entry name" value="RecR_C"/>
    <property type="match status" value="1"/>
</dbReference>
<dbReference type="InterPro" id="IPR003583">
    <property type="entry name" value="Hlx-hairpin-Hlx_DNA-bd_motif"/>
</dbReference>
<evidence type="ECO:0000256" key="3">
    <source>
        <dbReference type="ARBA" id="ARBA00022771"/>
    </source>
</evidence>
<dbReference type="NCBIfam" id="TIGR00615">
    <property type="entry name" value="recR"/>
    <property type="match status" value="1"/>
</dbReference>
<dbReference type="GO" id="GO:0006281">
    <property type="term" value="P:DNA repair"/>
    <property type="evidence" value="ECO:0007669"/>
    <property type="project" value="UniProtKB-UniRule"/>
</dbReference>
<keyword evidence="3 7" id="KW-0863">Zinc-finger</keyword>
<dbReference type="CDD" id="cd01025">
    <property type="entry name" value="TOPRIM_recR"/>
    <property type="match status" value="1"/>
</dbReference>
<evidence type="ECO:0000313" key="9">
    <source>
        <dbReference type="EMBL" id="CCV66669.1"/>
    </source>
</evidence>
<dbReference type="Gene3D" id="3.40.1360.10">
    <property type="match status" value="1"/>
</dbReference>
<organism evidence="9 10">
    <name type="scientific">Acholeplasma brassicae</name>
    <dbReference type="NCBI Taxonomy" id="61635"/>
    <lineage>
        <taxon>Bacteria</taxon>
        <taxon>Bacillati</taxon>
        <taxon>Mycoplasmatota</taxon>
        <taxon>Mollicutes</taxon>
        <taxon>Acholeplasmatales</taxon>
        <taxon>Acholeplasmataceae</taxon>
        <taxon>Acholeplasma</taxon>
    </lineage>
</organism>
<proteinExistence type="inferred from homology"/>
<dbReference type="Gene3D" id="1.10.8.420">
    <property type="entry name" value="RecR Domain 1"/>
    <property type="match status" value="1"/>
</dbReference>
<evidence type="ECO:0000256" key="4">
    <source>
        <dbReference type="ARBA" id="ARBA00022833"/>
    </source>
</evidence>
<keyword evidence="1 7" id="KW-0479">Metal-binding</keyword>
<feature type="domain" description="Toprim" evidence="8">
    <location>
        <begin position="80"/>
        <end position="173"/>
    </location>
</feature>
<dbReference type="InterPro" id="IPR006171">
    <property type="entry name" value="TOPRIM_dom"/>
</dbReference>
<evidence type="ECO:0000313" key="10">
    <source>
        <dbReference type="Proteomes" id="UP000032737"/>
    </source>
</evidence>
<evidence type="ECO:0000259" key="8">
    <source>
        <dbReference type="PROSITE" id="PS50880"/>
    </source>
</evidence>
<keyword evidence="10" id="KW-1185">Reference proteome</keyword>
<keyword evidence="5 7" id="KW-0233">DNA recombination</keyword>
<reference evidence="9 10" key="1">
    <citation type="journal article" date="2013" name="J. Mol. Microbiol. Biotechnol.">
        <title>Analysis of the Complete Genomes of Acholeplasma brassicae , A. palmae and A. laidlawii and Their Comparison to the Obligate Parasites from ' Candidatus Phytoplasma'.</title>
        <authorList>
            <person name="Kube M."/>
            <person name="Siewert C."/>
            <person name="Migdoll A.M."/>
            <person name="Duduk B."/>
            <person name="Holz S."/>
            <person name="Rabus R."/>
            <person name="Seemuller E."/>
            <person name="Mitrovic J."/>
            <person name="Muller I."/>
            <person name="Buttner C."/>
            <person name="Reinhardt R."/>
        </authorList>
    </citation>
    <scope>NUCLEOTIDE SEQUENCE [LARGE SCALE GENOMIC DNA]</scope>
    <source>
        <strain evidence="10">0502</strain>
    </source>
</reference>
<dbReference type="Pfam" id="PF21176">
    <property type="entry name" value="RecR_HhH"/>
    <property type="match status" value="1"/>
</dbReference>
<dbReference type="HOGENOM" id="CLU_060739_1_1_14"/>
<dbReference type="InterPro" id="IPR034137">
    <property type="entry name" value="TOPRIM_RecR"/>
</dbReference>
<keyword evidence="6 7" id="KW-0234">DNA repair</keyword>
<evidence type="ECO:0000256" key="7">
    <source>
        <dbReference type="HAMAP-Rule" id="MF_00017"/>
    </source>
</evidence>
<dbReference type="EMBL" id="FO681348">
    <property type="protein sequence ID" value="CCV66669.1"/>
    <property type="molecule type" value="Genomic_DNA"/>
</dbReference>
<dbReference type="PANTHER" id="PTHR30446:SF0">
    <property type="entry name" value="RECOMBINATION PROTEIN RECR"/>
    <property type="match status" value="1"/>
</dbReference>
<keyword evidence="2 7" id="KW-0227">DNA damage</keyword>
<dbReference type="InterPro" id="IPR000093">
    <property type="entry name" value="DNA_Rcmb_RecR"/>
</dbReference>
<evidence type="ECO:0000256" key="6">
    <source>
        <dbReference type="ARBA" id="ARBA00023204"/>
    </source>
</evidence>
<dbReference type="SMART" id="SM00278">
    <property type="entry name" value="HhH1"/>
    <property type="match status" value="1"/>
</dbReference>
<sequence length="197" mass="22229">MKYPTRFLELIEDFKKLPGIGKKTAERLALHVITTMDDETVLKFSNDLTAIKKEITNCPVCGVLQEAACPICSDTTRDQETLMVLSEVKDVFVLERTNIYHGNYHILGGSIDFSRGVMPEDLNMDGLFKRLEGVSEVILSLNGTVEGELTSNYIKEMLKDKPIKVTRIAYGIPVGSDLSYADDQTIFRALENRRKYE</sequence>
<gene>
    <name evidence="7 9" type="primary">recR</name>
    <name evidence="9" type="ORF">BN85316480</name>
</gene>
<evidence type="ECO:0000256" key="1">
    <source>
        <dbReference type="ARBA" id="ARBA00022723"/>
    </source>
</evidence>
<dbReference type="GO" id="GO:0008270">
    <property type="term" value="F:zinc ion binding"/>
    <property type="evidence" value="ECO:0007669"/>
    <property type="project" value="UniProtKB-KW"/>
</dbReference>
<dbReference type="RefSeq" id="WP_030005519.1">
    <property type="nucleotide sequence ID" value="NC_022549.1"/>
</dbReference>